<feature type="repeat" description="PPR" evidence="2">
    <location>
        <begin position="76"/>
        <end position="110"/>
    </location>
</feature>
<dbReference type="InterPro" id="IPR011990">
    <property type="entry name" value="TPR-like_helical_dom_sf"/>
</dbReference>
<feature type="repeat" description="PPR" evidence="2">
    <location>
        <begin position="177"/>
        <end position="211"/>
    </location>
</feature>
<dbReference type="NCBIfam" id="TIGR00756">
    <property type="entry name" value="PPR"/>
    <property type="match status" value="6"/>
</dbReference>
<dbReference type="PANTHER" id="PTHR47926">
    <property type="entry name" value="PENTATRICOPEPTIDE REPEAT-CONTAINING PROTEIN"/>
    <property type="match status" value="1"/>
</dbReference>
<protein>
    <recommendedName>
        <fullName evidence="5">Pentatricopeptide repeat-containing protein</fullName>
    </recommendedName>
</protein>
<evidence type="ECO:0000256" key="2">
    <source>
        <dbReference type="PROSITE-ProRule" id="PRU00708"/>
    </source>
</evidence>
<gene>
    <name evidence="3" type="ORF">VitviT2T_016036</name>
</gene>
<name>A0ABY9CS43_VITVI</name>
<dbReference type="InterPro" id="IPR046960">
    <property type="entry name" value="PPR_At4g14850-like_plant"/>
</dbReference>
<keyword evidence="1" id="KW-0677">Repeat</keyword>
<evidence type="ECO:0000256" key="1">
    <source>
        <dbReference type="ARBA" id="ARBA00022737"/>
    </source>
</evidence>
<dbReference type="EMBL" id="CP126657">
    <property type="protein sequence ID" value="WJZ97432.1"/>
    <property type="molecule type" value="Genomic_DNA"/>
</dbReference>
<dbReference type="PANTHER" id="PTHR47926:SF483">
    <property type="entry name" value="TETRATRICOPEPTIDE-LIKE HELICAL DOMAIN SUPERFAMILY"/>
    <property type="match status" value="1"/>
</dbReference>
<dbReference type="InterPro" id="IPR046848">
    <property type="entry name" value="E_motif"/>
</dbReference>
<dbReference type="Pfam" id="PF01535">
    <property type="entry name" value="PPR"/>
    <property type="match status" value="6"/>
</dbReference>
<proteinExistence type="predicted"/>
<evidence type="ECO:0008006" key="5">
    <source>
        <dbReference type="Google" id="ProtNLM"/>
    </source>
</evidence>
<dbReference type="Proteomes" id="UP001227230">
    <property type="component" value="Chromosome 10"/>
</dbReference>
<organism evidence="3 4">
    <name type="scientific">Vitis vinifera</name>
    <name type="common">Grape</name>
    <dbReference type="NCBI Taxonomy" id="29760"/>
    <lineage>
        <taxon>Eukaryota</taxon>
        <taxon>Viridiplantae</taxon>
        <taxon>Streptophyta</taxon>
        <taxon>Embryophyta</taxon>
        <taxon>Tracheophyta</taxon>
        <taxon>Spermatophyta</taxon>
        <taxon>Magnoliopsida</taxon>
        <taxon>eudicotyledons</taxon>
        <taxon>Gunneridae</taxon>
        <taxon>Pentapetalae</taxon>
        <taxon>rosids</taxon>
        <taxon>Vitales</taxon>
        <taxon>Vitaceae</taxon>
        <taxon>Viteae</taxon>
        <taxon>Vitis</taxon>
    </lineage>
</organism>
<dbReference type="Pfam" id="PF20431">
    <property type="entry name" value="E_motif"/>
    <property type="match status" value="1"/>
</dbReference>
<feature type="repeat" description="PPR" evidence="2">
    <location>
        <begin position="146"/>
        <end position="176"/>
    </location>
</feature>
<accession>A0ABY9CS43</accession>
<evidence type="ECO:0000313" key="4">
    <source>
        <dbReference type="Proteomes" id="UP001227230"/>
    </source>
</evidence>
<dbReference type="SUPFAM" id="SSF48452">
    <property type="entry name" value="TPR-like"/>
    <property type="match status" value="2"/>
</dbReference>
<dbReference type="PROSITE" id="PS51375">
    <property type="entry name" value="PPR"/>
    <property type="match status" value="5"/>
</dbReference>
<keyword evidence="4" id="KW-1185">Reference proteome</keyword>
<feature type="repeat" description="PPR" evidence="2">
    <location>
        <begin position="311"/>
        <end position="345"/>
    </location>
</feature>
<reference evidence="3 4" key="1">
    <citation type="journal article" date="2023" name="Hortic Res">
        <title>The complete reference genome for grapevine (Vitis vinifera L.) genetics and breeding.</title>
        <authorList>
            <person name="Shi X."/>
            <person name="Cao S."/>
            <person name="Wang X."/>
            <person name="Huang S."/>
            <person name="Wang Y."/>
            <person name="Liu Z."/>
            <person name="Liu W."/>
            <person name="Leng X."/>
            <person name="Peng Y."/>
            <person name="Wang N."/>
            <person name="Wang Y."/>
            <person name="Ma Z."/>
            <person name="Xu X."/>
            <person name="Zhang F."/>
            <person name="Xue H."/>
            <person name="Zhong H."/>
            <person name="Wang Y."/>
            <person name="Zhang K."/>
            <person name="Velt A."/>
            <person name="Avia K."/>
            <person name="Holtgrawe D."/>
            <person name="Grimplet J."/>
            <person name="Matus J.T."/>
            <person name="Ware D."/>
            <person name="Wu X."/>
            <person name="Wang H."/>
            <person name="Liu C."/>
            <person name="Fang Y."/>
            <person name="Rustenholz C."/>
            <person name="Cheng Z."/>
            <person name="Xiao H."/>
            <person name="Zhou Y."/>
        </authorList>
    </citation>
    <scope>NUCLEOTIDE SEQUENCE [LARGE SCALE GENOMIC DNA]</scope>
    <source>
        <strain evidence="4">cv. Pinot noir / PN40024</strain>
        <tissue evidence="3">Leaf</tissue>
    </source>
</reference>
<evidence type="ECO:0000313" key="3">
    <source>
        <dbReference type="EMBL" id="WJZ97432.1"/>
    </source>
</evidence>
<feature type="repeat" description="PPR" evidence="2">
    <location>
        <begin position="346"/>
        <end position="380"/>
    </location>
</feature>
<sequence length="539" mass="60655">MVQLLWKNGSTNQTLIALLENCRSMSEFKQIQAFFITSGLSQHHPFASRLLSFSAISSWGDIDHSYRIFLQIPSPTISNWNSIIRGFSKGKNPNPSVSVFVKMLRFGVCPDHLTYPFIAKAVARLSELRLALAVHCRIAKEGLWFDRFIANSLIHMYGSCGDIGSARKVFDEMLIRNSVSWNAMLDGYAKCGDLDSARQVFESMPDRDVVSWSSMIDGCVKGGEYGVALAIFERMRVVGPKANEVTMVSVLCACAHLGALEQGRTMHQYMVDNTMRFTLVLRTSLMDMYAKCGAIEEAIAVFRGVPMDQTDVLMWNTIIGGLATHGLVHESLELFKEMQVLGIVPDEITYLCLFSACAHGGLVHEAWHFFKSLGKQGMVPKSEHYACMVDVLSRAGQLAEAYDFIAQMPMEPTASMLGALLNGCMNHRRFDLAERVGRKLIELEPDHDGRYIGLSNVYAGVKLWDNARMMREAMERRGVKKSPGFSFVEVLGTLHRFIAHDKTHNDLEKIYMMLNTIVRQMMVDVDFETQERGFYDIEV</sequence>
<dbReference type="InterPro" id="IPR002885">
    <property type="entry name" value="PPR_rpt"/>
</dbReference>
<dbReference type="Pfam" id="PF13041">
    <property type="entry name" value="PPR_2"/>
    <property type="match status" value="1"/>
</dbReference>
<dbReference type="Gene3D" id="1.25.40.10">
    <property type="entry name" value="Tetratricopeptide repeat domain"/>
    <property type="match status" value="3"/>
</dbReference>